<evidence type="ECO:0000256" key="4">
    <source>
        <dbReference type="ARBA" id="ARBA00022692"/>
    </source>
</evidence>
<dbReference type="InterPro" id="IPR000515">
    <property type="entry name" value="MetI-like"/>
</dbReference>
<protein>
    <submittedName>
        <fullName evidence="9">ABC transporter permease</fullName>
    </submittedName>
</protein>
<dbReference type="EMBL" id="JBHSWX010000012">
    <property type="protein sequence ID" value="MFC6785205.1"/>
    <property type="molecule type" value="Genomic_DNA"/>
</dbReference>
<comment type="similarity">
    <text evidence="7">Belongs to the binding-protein-dependent transport system permease family.</text>
</comment>
<dbReference type="Proteomes" id="UP001596443">
    <property type="component" value="Unassembled WGS sequence"/>
</dbReference>
<proteinExistence type="inferred from homology"/>
<feature type="transmembrane region" description="Helical" evidence="7">
    <location>
        <begin position="274"/>
        <end position="297"/>
    </location>
</feature>
<feature type="transmembrane region" description="Helical" evidence="7">
    <location>
        <begin position="317"/>
        <end position="339"/>
    </location>
</feature>
<evidence type="ECO:0000256" key="2">
    <source>
        <dbReference type="ARBA" id="ARBA00022448"/>
    </source>
</evidence>
<evidence type="ECO:0000256" key="1">
    <source>
        <dbReference type="ARBA" id="ARBA00004651"/>
    </source>
</evidence>
<dbReference type="GeneID" id="81208222"/>
<evidence type="ECO:0000256" key="6">
    <source>
        <dbReference type="ARBA" id="ARBA00023136"/>
    </source>
</evidence>
<dbReference type="Pfam" id="PF00528">
    <property type="entry name" value="BPD_transp_1"/>
    <property type="match status" value="1"/>
</dbReference>
<dbReference type="Gene3D" id="1.10.3720.10">
    <property type="entry name" value="MetI-like"/>
    <property type="match status" value="1"/>
</dbReference>
<dbReference type="InterPro" id="IPR025966">
    <property type="entry name" value="OppC_N"/>
</dbReference>
<comment type="subcellular location">
    <subcellularLocation>
        <location evidence="1 7">Cell membrane</location>
        <topology evidence="1 7">Multi-pass membrane protein</topology>
    </subcellularLocation>
</comment>
<feature type="transmembrane region" description="Helical" evidence="7">
    <location>
        <begin position="120"/>
        <end position="144"/>
    </location>
</feature>
<dbReference type="CDD" id="cd06261">
    <property type="entry name" value="TM_PBP2"/>
    <property type="match status" value="1"/>
</dbReference>
<feature type="transmembrane region" description="Helical" evidence="7">
    <location>
        <begin position="24"/>
        <end position="47"/>
    </location>
</feature>
<dbReference type="PANTHER" id="PTHR43386">
    <property type="entry name" value="OLIGOPEPTIDE TRANSPORT SYSTEM PERMEASE PROTEIN APPC"/>
    <property type="match status" value="1"/>
</dbReference>
<evidence type="ECO:0000313" key="10">
    <source>
        <dbReference type="Proteomes" id="UP001596443"/>
    </source>
</evidence>
<keyword evidence="3" id="KW-1003">Cell membrane</keyword>
<accession>A0ABD5T790</accession>
<keyword evidence="2 7" id="KW-0813">Transport</keyword>
<keyword evidence="5 7" id="KW-1133">Transmembrane helix</keyword>
<evidence type="ECO:0000256" key="5">
    <source>
        <dbReference type="ARBA" id="ARBA00022989"/>
    </source>
</evidence>
<evidence type="ECO:0000259" key="8">
    <source>
        <dbReference type="PROSITE" id="PS50928"/>
    </source>
</evidence>
<keyword evidence="6 7" id="KW-0472">Membrane</keyword>
<reference evidence="9 10" key="1">
    <citation type="journal article" date="2019" name="Int. J. Syst. Evol. Microbiol.">
        <title>The Global Catalogue of Microorganisms (GCM) 10K type strain sequencing project: providing services to taxonomists for standard genome sequencing and annotation.</title>
        <authorList>
            <consortium name="The Broad Institute Genomics Platform"/>
            <consortium name="The Broad Institute Genome Sequencing Center for Infectious Disease"/>
            <person name="Wu L."/>
            <person name="Ma J."/>
        </authorList>
    </citation>
    <scope>NUCLEOTIDE SEQUENCE [LARGE SCALE GENOMIC DNA]</scope>
    <source>
        <strain evidence="9 10">SYNS20</strain>
    </source>
</reference>
<gene>
    <name evidence="9" type="ORF">ACFQFD_04210</name>
</gene>
<evidence type="ECO:0000313" key="9">
    <source>
        <dbReference type="EMBL" id="MFC6785205.1"/>
    </source>
</evidence>
<keyword evidence="10" id="KW-1185">Reference proteome</keyword>
<dbReference type="AlphaFoldDB" id="A0ABD5T790"/>
<feature type="domain" description="ABC transmembrane type-1" evidence="8">
    <location>
        <begin position="116"/>
        <end position="340"/>
    </location>
</feature>
<keyword evidence="4 7" id="KW-0812">Transmembrane</keyword>
<comment type="caution">
    <text evidence="9">The sequence shown here is derived from an EMBL/GenBank/DDBJ whole genome shotgun (WGS) entry which is preliminary data.</text>
</comment>
<name>A0ABD5T790_9EURY</name>
<feature type="transmembrane region" description="Helical" evidence="7">
    <location>
        <begin position="156"/>
        <end position="175"/>
    </location>
</feature>
<dbReference type="InterPro" id="IPR050366">
    <property type="entry name" value="BP-dependent_transpt_permease"/>
</dbReference>
<dbReference type="GO" id="GO:0005886">
    <property type="term" value="C:plasma membrane"/>
    <property type="evidence" value="ECO:0007669"/>
    <property type="project" value="UniProtKB-SubCell"/>
</dbReference>
<dbReference type="SUPFAM" id="SSF161098">
    <property type="entry name" value="MetI-like"/>
    <property type="match status" value="1"/>
</dbReference>
<dbReference type="Pfam" id="PF12911">
    <property type="entry name" value="OppC_N"/>
    <property type="match status" value="1"/>
</dbReference>
<dbReference type="PROSITE" id="PS50928">
    <property type="entry name" value="ABC_TM1"/>
    <property type="match status" value="1"/>
</dbReference>
<dbReference type="RefSeq" id="WP_284062068.1">
    <property type="nucleotide sequence ID" value="NZ_CP126158.1"/>
</dbReference>
<feature type="transmembrane region" description="Helical" evidence="7">
    <location>
        <begin position="213"/>
        <end position="231"/>
    </location>
</feature>
<organism evidence="9 10">
    <name type="scientific">Halobaculum halobium</name>
    <dbReference type="NCBI Taxonomy" id="3032281"/>
    <lineage>
        <taxon>Archaea</taxon>
        <taxon>Methanobacteriati</taxon>
        <taxon>Methanobacteriota</taxon>
        <taxon>Stenosarchaea group</taxon>
        <taxon>Halobacteria</taxon>
        <taxon>Halobacteriales</taxon>
        <taxon>Haloferacaceae</taxon>
        <taxon>Halobaculum</taxon>
    </lineage>
</organism>
<evidence type="ECO:0000256" key="3">
    <source>
        <dbReference type="ARBA" id="ARBA00022475"/>
    </source>
</evidence>
<sequence>MKIGPISISPRTIRNLRKEFRSSGLARIGVVLVVVIVLAAALAPMIAPHNPRTQNLDRSQLPPLGFTDTEQQTRTEMVNGSVQTVTENVTVNATVQHPLGTNSLGQDILSRAIYGARTSLLVGLFGTILAAVLGVTVGLTAGYYRGRIDDALMRTADVSLAFPSLVLAIALIGLFSRFQADVAVAITDPLVTTGVAGSFRDAVGLPTPMPDTFVLPTVVILVVGFVNWVWFARIARGGALSIREEEYVKAAQALGASDARVVFRHVLPNAITPILVLATIQVAAIILLESALSFLGFSGTTLSWGFDIAQGRGYLSSSWWIATVPGIAIVLSVIGINLVGDWLRDALDPGIEGEGDVDERIRSPVVDRWRRRRRA</sequence>
<evidence type="ECO:0000256" key="7">
    <source>
        <dbReference type="RuleBase" id="RU363032"/>
    </source>
</evidence>
<dbReference type="PANTHER" id="PTHR43386:SF1">
    <property type="entry name" value="D,D-DIPEPTIDE TRANSPORT SYSTEM PERMEASE PROTEIN DDPC-RELATED"/>
    <property type="match status" value="1"/>
</dbReference>
<dbReference type="InterPro" id="IPR035906">
    <property type="entry name" value="MetI-like_sf"/>
</dbReference>